<dbReference type="PANTHER" id="PTHR30603:SF47">
    <property type="entry name" value="RNA POLYMERASE SIGMA FACTOR SIGD, CHLOROPLASTIC"/>
    <property type="match status" value="1"/>
</dbReference>
<keyword evidence="3" id="KW-0731">Sigma factor</keyword>
<evidence type="ECO:0000256" key="4">
    <source>
        <dbReference type="ARBA" id="ARBA00023125"/>
    </source>
</evidence>
<protein>
    <submittedName>
        <fullName evidence="8">OLC1v1001400C1</fullName>
    </submittedName>
</protein>
<dbReference type="InterPro" id="IPR014284">
    <property type="entry name" value="RNA_pol_sigma-70_dom"/>
</dbReference>
<dbReference type="InterPro" id="IPR007627">
    <property type="entry name" value="RNA_pol_sigma70_r2"/>
</dbReference>
<dbReference type="GO" id="GO:0071482">
    <property type="term" value="P:cellular response to light stimulus"/>
    <property type="evidence" value="ECO:0007669"/>
    <property type="project" value="UniProtKB-ARBA"/>
</dbReference>
<dbReference type="Pfam" id="PF04542">
    <property type="entry name" value="Sigma70_r2"/>
    <property type="match status" value="1"/>
</dbReference>
<evidence type="ECO:0000256" key="2">
    <source>
        <dbReference type="ARBA" id="ARBA00023015"/>
    </source>
</evidence>
<gene>
    <name evidence="8" type="ORF">OLC1_LOCUS12235</name>
</gene>
<dbReference type="AlphaFoldDB" id="A0AAV1D5Y5"/>
<dbReference type="PROSITE" id="PS00715">
    <property type="entry name" value="SIGMA70_1"/>
    <property type="match status" value="1"/>
</dbReference>
<evidence type="ECO:0000256" key="3">
    <source>
        <dbReference type="ARBA" id="ARBA00023082"/>
    </source>
</evidence>
<dbReference type="SUPFAM" id="SSF88659">
    <property type="entry name" value="Sigma3 and sigma4 domains of RNA polymerase sigma factors"/>
    <property type="match status" value="2"/>
</dbReference>
<dbReference type="InterPro" id="IPR007630">
    <property type="entry name" value="RNA_pol_sigma70_r4"/>
</dbReference>
<dbReference type="Gene3D" id="1.20.120.1810">
    <property type="match status" value="1"/>
</dbReference>
<name>A0AAV1D5Y5_OLDCO</name>
<dbReference type="GO" id="GO:0016987">
    <property type="term" value="F:sigma factor activity"/>
    <property type="evidence" value="ECO:0007669"/>
    <property type="project" value="UniProtKB-KW"/>
</dbReference>
<keyword evidence="4" id="KW-0238">DNA-binding</keyword>
<feature type="region of interest" description="Disordered" evidence="6">
    <location>
        <begin position="50"/>
        <end position="73"/>
    </location>
</feature>
<evidence type="ECO:0000313" key="9">
    <source>
        <dbReference type="Proteomes" id="UP001161247"/>
    </source>
</evidence>
<dbReference type="SUPFAM" id="SSF88946">
    <property type="entry name" value="Sigma2 domain of RNA polymerase sigma factors"/>
    <property type="match status" value="1"/>
</dbReference>
<dbReference type="InterPro" id="IPR007624">
    <property type="entry name" value="RNA_pol_sigma70_r3"/>
</dbReference>
<dbReference type="InterPro" id="IPR013325">
    <property type="entry name" value="RNA_pol_sigma_r2"/>
</dbReference>
<keyword evidence="2" id="KW-0805">Transcription regulation</keyword>
<comment type="similarity">
    <text evidence="1">Belongs to the sigma-70 factor family.</text>
</comment>
<dbReference type="PANTHER" id="PTHR30603">
    <property type="entry name" value="RNA POLYMERASE SIGMA FACTOR RPO"/>
    <property type="match status" value="1"/>
</dbReference>
<organism evidence="8 9">
    <name type="scientific">Oldenlandia corymbosa var. corymbosa</name>
    <dbReference type="NCBI Taxonomy" id="529605"/>
    <lineage>
        <taxon>Eukaryota</taxon>
        <taxon>Viridiplantae</taxon>
        <taxon>Streptophyta</taxon>
        <taxon>Embryophyta</taxon>
        <taxon>Tracheophyta</taxon>
        <taxon>Spermatophyta</taxon>
        <taxon>Magnoliopsida</taxon>
        <taxon>eudicotyledons</taxon>
        <taxon>Gunneridae</taxon>
        <taxon>Pentapetalae</taxon>
        <taxon>asterids</taxon>
        <taxon>lamiids</taxon>
        <taxon>Gentianales</taxon>
        <taxon>Rubiaceae</taxon>
        <taxon>Rubioideae</taxon>
        <taxon>Spermacoceae</taxon>
        <taxon>Hedyotis-Oldenlandia complex</taxon>
        <taxon>Oldenlandia</taxon>
    </lineage>
</organism>
<dbReference type="GO" id="GO:0006352">
    <property type="term" value="P:DNA-templated transcription initiation"/>
    <property type="evidence" value="ECO:0007669"/>
    <property type="project" value="InterPro"/>
</dbReference>
<dbReference type="CDD" id="cd06171">
    <property type="entry name" value="Sigma70_r4"/>
    <property type="match status" value="1"/>
</dbReference>
<keyword evidence="9" id="KW-1185">Reference proteome</keyword>
<dbReference type="Gene3D" id="1.20.140.160">
    <property type="match status" value="1"/>
</dbReference>
<dbReference type="InterPro" id="IPR050239">
    <property type="entry name" value="Sigma-70_RNA_pol_init_factors"/>
</dbReference>
<evidence type="ECO:0000313" key="8">
    <source>
        <dbReference type="EMBL" id="CAI9102993.1"/>
    </source>
</evidence>
<dbReference type="PRINTS" id="PR00046">
    <property type="entry name" value="SIGMA70FCT"/>
</dbReference>
<dbReference type="Pfam" id="PF04545">
    <property type="entry name" value="Sigma70_r4"/>
    <property type="match status" value="1"/>
</dbReference>
<sequence length="471" mass="53274">MAIPASSPPNHSSSTTTLHTTTTMSLNYHCYYYPTKSSLQIFNTLSSSNNHNNMPSSSKQLGSKPSSSSPPGHHVVPLALATYAHYDIEAARVAVESAFEMESLWAYRKQSEKDDLDYYDAVDDLERNWGNGGVLIRRKRRRKRRKETNMGNSGNDEKVVTDMLILKPENSSGQYLSPQQEADYTFCLKEEARIEAVRKRIEEATRSEVTLSQWAKAAGLSRNTLDKILCNGREARDRITRCYRRLVISLASGYQGRGFSLQDLVQEGNLGLIHGAKKFNPEKGYKLSTYVYWWIKQSMSRAVAKKSRLTRLPGSISELVPKICEANAVLSQKLRKLPTCDEIAKLINKNSLTVALTLERNREPISLDQAMSASNMSLQEIVPGPDELTPDTMVEKQFIKKDLDKLLKGLSERERSIIRLYYGLNGHTPLSFEDIGRRLKLSRERVRQISCGALKKLRENSMLNDLKVYIA</sequence>
<reference evidence="8" key="1">
    <citation type="submission" date="2023-03" db="EMBL/GenBank/DDBJ databases">
        <authorList>
            <person name="Julca I."/>
        </authorList>
    </citation>
    <scope>NUCLEOTIDE SEQUENCE</scope>
</reference>
<keyword evidence="5" id="KW-0804">Transcription</keyword>
<dbReference type="GO" id="GO:0003677">
    <property type="term" value="F:DNA binding"/>
    <property type="evidence" value="ECO:0007669"/>
    <property type="project" value="UniProtKB-KW"/>
</dbReference>
<dbReference type="Pfam" id="PF04539">
    <property type="entry name" value="Sigma70_r3"/>
    <property type="match status" value="1"/>
</dbReference>
<dbReference type="Proteomes" id="UP001161247">
    <property type="component" value="Chromosome 4"/>
</dbReference>
<evidence type="ECO:0000256" key="6">
    <source>
        <dbReference type="SAM" id="MobiDB-lite"/>
    </source>
</evidence>
<feature type="domain" description="RNA polymerase sigma-70" evidence="7">
    <location>
        <begin position="263"/>
        <end position="276"/>
    </location>
</feature>
<dbReference type="NCBIfam" id="TIGR02937">
    <property type="entry name" value="sigma70-ECF"/>
    <property type="match status" value="1"/>
</dbReference>
<dbReference type="InterPro" id="IPR000943">
    <property type="entry name" value="RNA_pol_sigma70"/>
</dbReference>
<dbReference type="EMBL" id="OX459121">
    <property type="protein sequence ID" value="CAI9102993.1"/>
    <property type="molecule type" value="Genomic_DNA"/>
</dbReference>
<accession>A0AAV1D5Y5</accession>
<evidence type="ECO:0000259" key="7">
    <source>
        <dbReference type="PROSITE" id="PS00715"/>
    </source>
</evidence>
<dbReference type="InterPro" id="IPR013324">
    <property type="entry name" value="RNA_pol_sigma_r3/r4-like"/>
</dbReference>
<evidence type="ECO:0000256" key="1">
    <source>
        <dbReference type="ARBA" id="ARBA00007788"/>
    </source>
</evidence>
<evidence type="ECO:0000256" key="5">
    <source>
        <dbReference type="ARBA" id="ARBA00023163"/>
    </source>
</evidence>
<proteinExistence type="inferred from homology"/>